<keyword evidence="4" id="KW-0732">Signal</keyword>
<dbReference type="InterPro" id="IPR036179">
    <property type="entry name" value="Ig-like_dom_sf"/>
</dbReference>
<dbReference type="CDD" id="cd20930">
    <property type="entry name" value="Ig3_Nectin-5_like"/>
    <property type="match status" value="1"/>
</dbReference>
<evidence type="ECO:0000259" key="5">
    <source>
        <dbReference type="PROSITE" id="PS50835"/>
    </source>
</evidence>
<keyword evidence="3" id="KW-0812">Transmembrane</keyword>
<dbReference type="RefSeq" id="XP_045366734.1">
    <property type="nucleotide sequence ID" value="XM_045510778.1"/>
</dbReference>
<feature type="chain" id="PRO_5040992441" evidence="4">
    <location>
        <begin position="33"/>
        <end position="565"/>
    </location>
</feature>
<dbReference type="PANTHER" id="PTHR47387:SF1">
    <property type="entry name" value="NECTIN-2"/>
    <property type="match status" value="1"/>
</dbReference>
<proteinExistence type="predicted"/>
<keyword evidence="3" id="KW-1133">Transmembrane helix</keyword>
<organism evidence="6">
    <name type="scientific">Camelus bactrianus</name>
    <name type="common">Bactrian camel</name>
    <dbReference type="NCBI Taxonomy" id="9837"/>
    <lineage>
        <taxon>Eukaryota</taxon>
        <taxon>Metazoa</taxon>
        <taxon>Chordata</taxon>
        <taxon>Craniata</taxon>
        <taxon>Vertebrata</taxon>
        <taxon>Euteleostomi</taxon>
        <taxon>Mammalia</taxon>
        <taxon>Eutheria</taxon>
        <taxon>Laurasiatheria</taxon>
        <taxon>Artiodactyla</taxon>
        <taxon>Tylopoda</taxon>
        <taxon>Camelidae</taxon>
        <taxon>Camelus</taxon>
    </lineage>
</organism>
<sequence>MARATALPPSRLSPPTLPLLPLLLLLLRETGERPQAPPRRARTQPPPHLSRRVAMMKRDHPLIFPSPRVGSLRYLGPSPSQPLSYPAPEVRVSQVTWLRPDAPEGSQSVAAFHPTYGPSFPSPQPGKERLSFVSAGQSTGAGQGTEMELRDATLALRGLTVEDEGNYTCEFATYPRGTSGGVTWLRVIAKPQNDAKAQEVTLSLEPVPVARCVSSGGRPPARVSWLSSLDGETKETQTSGPLPGTVTVTSRFILVPLGRADGVEITCKVEHESFEEPDLKPVILSVRYPPEVSISGYDDNWYIGRSEATLNCDVRSKPEPTGYDWSTTSGVFPASAVAQGPKLIVHSVDRLFNTTFICTVTNAVGTGHAEQVVLVRETPNTAGAGATGGIIGGIIAAIIATAVAATGILICRQQKKEQRLQGAEEEEDLEGPPSYKPPTPKAKLEEPEMPSQLFTLGASEHSPLKTPYFDAGVSCTEQEMPRYHELPTLEERSGPLLLGATSLGSPILVPPGPPAVERVSLDLEEEEEEEDYLDNINPIYDALSYSSPSDSYQGKGFVMSRAMYV</sequence>
<dbReference type="FunFam" id="2.60.40.10:FF:000711">
    <property type="entry name" value="Nectin cell adhesion molecule 2"/>
    <property type="match status" value="1"/>
</dbReference>
<dbReference type="GO" id="GO:0001675">
    <property type="term" value="P:acrosome assembly"/>
    <property type="evidence" value="ECO:0007669"/>
    <property type="project" value="TreeGrafter"/>
</dbReference>
<evidence type="ECO:0000256" key="1">
    <source>
        <dbReference type="ARBA" id="ARBA00023157"/>
    </source>
</evidence>
<dbReference type="Gene3D" id="2.60.40.10">
    <property type="entry name" value="Immunoglobulins"/>
    <property type="match status" value="3"/>
</dbReference>
<dbReference type="CTD" id="5819"/>
<evidence type="ECO:0000256" key="2">
    <source>
        <dbReference type="SAM" id="MobiDB-lite"/>
    </source>
</evidence>
<feature type="region of interest" description="Disordered" evidence="2">
    <location>
        <begin position="420"/>
        <end position="445"/>
    </location>
</feature>
<dbReference type="GO" id="GO:0033005">
    <property type="term" value="P:positive regulation of mast cell activation"/>
    <property type="evidence" value="ECO:0007669"/>
    <property type="project" value="TreeGrafter"/>
</dbReference>
<dbReference type="InterPro" id="IPR013783">
    <property type="entry name" value="Ig-like_fold"/>
</dbReference>
<dbReference type="FunFam" id="2.60.40.10:FF:000619">
    <property type="entry name" value="Nectin cell adhesion molecule 2"/>
    <property type="match status" value="1"/>
</dbReference>
<reference evidence="6" key="1">
    <citation type="submission" date="2025-08" db="UniProtKB">
        <authorList>
            <consortium name="RefSeq"/>
        </authorList>
    </citation>
    <scope>IDENTIFICATION</scope>
    <source>
        <tissue evidence="6">Blood</tissue>
    </source>
</reference>
<keyword evidence="1" id="KW-1015">Disulfide bond</keyword>
<name>A0A9W3HBH3_CAMBA</name>
<feature type="transmembrane region" description="Helical" evidence="3">
    <location>
        <begin position="390"/>
        <end position="411"/>
    </location>
</feature>
<dbReference type="GO" id="GO:0007156">
    <property type="term" value="P:homophilic cell adhesion via plasma membrane adhesion molecules"/>
    <property type="evidence" value="ECO:0007669"/>
    <property type="project" value="TreeGrafter"/>
</dbReference>
<protein>
    <submittedName>
        <fullName evidence="6">Nectin-2</fullName>
    </submittedName>
</protein>
<dbReference type="InterPro" id="IPR007110">
    <property type="entry name" value="Ig-like_dom"/>
</dbReference>
<gene>
    <name evidence="6" type="primary">NECTIN2</name>
</gene>
<feature type="signal peptide" evidence="4">
    <location>
        <begin position="1"/>
        <end position="32"/>
    </location>
</feature>
<dbReference type="Pfam" id="PF08205">
    <property type="entry name" value="C2-set_2"/>
    <property type="match status" value="1"/>
</dbReference>
<dbReference type="GO" id="GO:0046814">
    <property type="term" value="P:coreceptor-mediated virion attachment to host cell"/>
    <property type="evidence" value="ECO:0007669"/>
    <property type="project" value="TreeGrafter"/>
</dbReference>
<keyword evidence="3" id="KW-0472">Membrane</keyword>
<dbReference type="GO" id="GO:0043296">
    <property type="term" value="C:apical junction complex"/>
    <property type="evidence" value="ECO:0007669"/>
    <property type="project" value="TreeGrafter"/>
</dbReference>
<dbReference type="GO" id="GO:0050839">
    <property type="term" value="F:cell adhesion molecule binding"/>
    <property type="evidence" value="ECO:0007669"/>
    <property type="project" value="TreeGrafter"/>
</dbReference>
<dbReference type="GO" id="GO:0005925">
    <property type="term" value="C:focal adhesion"/>
    <property type="evidence" value="ECO:0007669"/>
    <property type="project" value="TreeGrafter"/>
</dbReference>
<dbReference type="InterPro" id="IPR013162">
    <property type="entry name" value="CD80_C2-set"/>
</dbReference>
<dbReference type="CDD" id="cd07703">
    <property type="entry name" value="IgC1_2_Nectin-2_Necl-5_like"/>
    <property type="match status" value="1"/>
</dbReference>
<evidence type="ECO:0000256" key="4">
    <source>
        <dbReference type="SAM" id="SignalP"/>
    </source>
</evidence>
<dbReference type="GO" id="GO:0050862">
    <property type="term" value="P:positive regulation of T cell receptor signaling pathway"/>
    <property type="evidence" value="ECO:0007669"/>
    <property type="project" value="TreeGrafter"/>
</dbReference>
<feature type="domain" description="Ig-like" evidence="5">
    <location>
        <begin position="290"/>
        <end position="375"/>
    </location>
</feature>
<evidence type="ECO:0000256" key="3">
    <source>
        <dbReference type="SAM" id="Phobius"/>
    </source>
</evidence>
<dbReference type="PROSITE" id="PS50835">
    <property type="entry name" value="IG_LIKE"/>
    <property type="match status" value="2"/>
</dbReference>
<dbReference type="AlphaFoldDB" id="A0A9W3HBH3"/>
<feature type="domain" description="Ig-like" evidence="5">
    <location>
        <begin position="191"/>
        <end position="280"/>
    </location>
</feature>
<dbReference type="SUPFAM" id="SSF48726">
    <property type="entry name" value="Immunoglobulin"/>
    <property type="match status" value="3"/>
</dbReference>
<accession>A0A9W3HBH3</accession>
<dbReference type="GO" id="GO:0002891">
    <property type="term" value="P:positive regulation of immunoglobulin mediated immune response"/>
    <property type="evidence" value="ECO:0007669"/>
    <property type="project" value="TreeGrafter"/>
</dbReference>
<dbReference type="PANTHER" id="PTHR47387">
    <property type="entry name" value="NECTIN-2"/>
    <property type="match status" value="1"/>
</dbReference>
<dbReference type="InterPro" id="IPR052659">
    <property type="entry name" value="Nectin/PVR"/>
</dbReference>
<evidence type="ECO:0000313" key="6">
    <source>
        <dbReference type="RefSeq" id="XP_045366734.1"/>
    </source>
</evidence>
<dbReference type="GO" id="GO:0005886">
    <property type="term" value="C:plasma membrane"/>
    <property type="evidence" value="ECO:0007669"/>
    <property type="project" value="TreeGrafter"/>
</dbReference>
<dbReference type="GO" id="GO:0002860">
    <property type="term" value="P:positive regulation of natural killer cell mediated cytotoxicity directed against tumor cell target"/>
    <property type="evidence" value="ECO:0007669"/>
    <property type="project" value="TreeGrafter"/>
</dbReference>